<sequence>MKILIADDESYMRMSLKTSLNWEAYGFQVIGDAAHGEDALVKIAELKPDIVLMDIKMPIMDGLQALEKLQGWNDPPKVIMLSSYKEFEYVREGMRLGAVDYIHKPSLNEAGIFDALRRARETIMRERKQTDEIENLRQNAERVKPNMKAVFFKEWSEGAIRHTWEIEDKMKEYDVRLQAPNLVCFAFHIDQFSKVRKRYKQDMEYLLYFSIQNILSEVLRKFDEVEFFQHRQNGFVILKSYSGLRSAQSIYNEQWNLIKTVQNALHKFMNINVSFGISALHLSLLDVPLALKEAEKVLESNFYDKESGVVFYQLEGSGSVPGKKEDLNKHAFEKKVQQIKLEIENEQWERILGSMGQLFEELRQNRQLSKQEMLRIATYLHYAFSRACETEAGLPIDEFPAVEEFFEAETQQQIYELLVQEAEYVQYKKNTNAASQKMNHKIRLVIDYIHEYYDRDLNLEELSHYVGLNHSYLSRLFKEQTGMVLIQYINQYRVNKSLDLLINSTMKTYEIAERVGFKSTDNFYIAFKRQIGFPPNEVRKNPELVRESETM</sequence>
<keyword evidence="2" id="KW-0963">Cytoplasm</keyword>
<dbReference type="AlphaFoldDB" id="A0A132TFX7"/>
<dbReference type="GO" id="GO:0003700">
    <property type="term" value="F:DNA-binding transcription factor activity"/>
    <property type="evidence" value="ECO:0007669"/>
    <property type="project" value="InterPro"/>
</dbReference>
<keyword evidence="6" id="KW-0238">DNA-binding</keyword>
<keyword evidence="13" id="KW-1185">Reference proteome</keyword>
<proteinExistence type="predicted"/>
<keyword evidence="3 8" id="KW-0597">Phosphoprotein</keyword>
<dbReference type="SUPFAM" id="SSF46689">
    <property type="entry name" value="Homeodomain-like"/>
    <property type="match status" value="2"/>
</dbReference>
<evidence type="ECO:0000256" key="9">
    <source>
        <dbReference type="SAM" id="Coils"/>
    </source>
</evidence>
<dbReference type="Gene3D" id="3.40.50.2300">
    <property type="match status" value="1"/>
</dbReference>
<dbReference type="Pfam" id="PF12833">
    <property type="entry name" value="HTH_18"/>
    <property type="match status" value="1"/>
</dbReference>
<accession>A0A132TFX7</accession>
<evidence type="ECO:0000256" key="3">
    <source>
        <dbReference type="ARBA" id="ARBA00022553"/>
    </source>
</evidence>
<dbReference type="Gene3D" id="1.10.10.60">
    <property type="entry name" value="Homeodomain-like"/>
    <property type="match status" value="2"/>
</dbReference>
<gene>
    <name evidence="12" type="ORF">AMQ84_29645</name>
</gene>
<dbReference type="EMBL" id="LIRB01000148">
    <property type="protein sequence ID" value="KWX70245.1"/>
    <property type="molecule type" value="Genomic_DNA"/>
</dbReference>
<dbReference type="SUPFAM" id="SSF52172">
    <property type="entry name" value="CheY-like"/>
    <property type="match status" value="1"/>
</dbReference>
<dbReference type="InterPro" id="IPR041522">
    <property type="entry name" value="CdaR_GGDEF"/>
</dbReference>
<evidence type="ECO:0000256" key="1">
    <source>
        <dbReference type="ARBA" id="ARBA00004496"/>
    </source>
</evidence>
<protein>
    <recommendedName>
        <fullName evidence="14">AraC family transcriptional regulator</fullName>
    </recommendedName>
</protein>
<dbReference type="PANTHER" id="PTHR42713">
    <property type="entry name" value="HISTIDINE KINASE-RELATED"/>
    <property type="match status" value="1"/>
</dbReference>
<keyword evidence="4" id="KW-0902">Two-component regulatory system</keyword>
<feature type="domain" description="HTH araC/xylS-type" evidence="10">
    <location>
        <begin position="443"/>
        <end position="541"/>
    </location>
</feature>
<dbReference type="PROSITE" id="PS50110">
    <property type="entry name" value="RESPONSE_REGULATORY"/>
    <property type="match status" value="1"/>
</dbReference>
<evidence type="ECO:0000256" key="6">
    <source>
        <dbReference type="ARBA" id="ARBA00023125"/>
    </source>
</evidence>
<evidence type="ECO:0000256" key="7">
    <source>
        <dbReference type="ARBA" id="ARBA00023163"/>
    </source>
</evidence>
<dbReference type="PROSITE" id="PS01124">
    <property type="entry name" value="HTH_ARAC_FAMILY_2"/>
    <property type="match status" value="1"/>
</dbReference>
<name>A0A132TFX7_9BACL</name>
<evidence type="ECO:0000256" key="8">
    <source>
        <dbReference type="PROSITE-ProRule" id="PRU00169"/>
    </source>
</evidence>
<dbReference type="GO" id="GO:0043565">
    <property type="term" value="F:sequence-specific DNA binding"/>
    <property type="evidence" value="ECO:0007669"/>
    <property type="project" value="InterPro"/>
</dbReference>
<dbReference type="InterPro" id="IPR001789">
    <property type="entry name" value="Sig_transdc_resp-reg_receiver"/>
</dbReference>
<dbReference type="GO" id="GO:0000160">
    <property type="term" value="P:phosphorelay signal transduction system"/>
    <property type="evidence" value="ECO:0007669"/>
    <property type="project" value="UniProtKB-KW"/>
</dbReference>
<dbReference type="PATRIC" id="fig|483937.3.peg.1862"/>
<dbReference type="InterPro" id="IPR009057">
    <property type="entry name" value="Homeodomain-like_sf"/>
</dbReference>
<keyword evidence="5" id="KW-0805">Transcription regulation</keyword>
<dbReference type="Proteomes" id="UP000070475">
    <property type="component" value="Unassembled WGS sequence"/>
</dbReference>
<feature type="modified residue" description="4-aspartylphosphate" evidence="8">
    <location>
        <position position="54"/>
    </location>
</feature>
<dbReference type="SMART" id="SM00448">
    <property type="entry name" value="REC"/>
    <property type="match status" value="1"/>
</dbReference>
<reference evidence="12 13" key="1">
    <citation type="submission" date="2015-08" db="EMBL/GenBank/DDBJ databases">
        <title>Genomes of Paenibacillus riograndensis.</title>
        <authorList>
            <person name="Sant'Anna F.H."/>
            <person name="Souza R."/>
            <person name="Ambrosini A."/>
            <person name="Bach E."/>
            <person name="Fernandes G."/>
            <person name="Balsanelli E."/>
            <person name="Baura V.A."/>
            <person name="Pedrosa F.O."/>
            <person name="Souza E.M."/>
            <person name="Passaglia L."/>
        </authorList>
    </citation>
    <scope>NUCLEOTIDE SEQUENCE [LARGE SCALE GENOMIC DNA]</scope>
    <source>
        <strain evidence="12 13">CAS34</strain>
    </source>
</reference>
<keyword evidence="7" id="KW-0804">Transcription</keyword>
<dbReference type="InterPro" id="IPR051552">
    <property type="entry name" value="HptR"/>
</dbReference>
<feature type="coiled-coil region" evidence="9">
    <location>
        <begin position="116"/>
        <end position="143"/>
    </location>
</feature>
<dbReference type="CDD" id="cd17536">
    <property type="entry name" value="REC_YesN-like"/>
    <property type="match status" value="1"/>
</dbReference>
<dbReference type="Pfam" id="PF17853">
    <property type="entry name" value="GGDEF_2"/>
    <property type="match status" value="1"/>
</dbReference>
<dbReference type="RefSeq" id="WP_060863347.1">
    <property type="nucleotide sequence ID" value="NZ_LIRB01000148.1"/>
</dbReference>
<evidence type="ECO:0000256" key="4">
    <source>
        <dbReference type="ARBA" id="ARBA00023012"/>
    </source>
</evidence>
<evidence type="ECO:0008006" key="14">
    <source>
        <dbReference type="Google" id="ProtNLM"/>
    </source>
</evidence>
<evidence type="ECO:0000259" key="11">
    <source>
        <dbReference type="PROSITE" id="PS50110"/>
    </source>
</evidence>
<evidence type="ECO:0000256" key="5">
    <source>
        <dbReference type="ARBA" id="ARBA00023015"/>
    </source>
</evidence>
<dbReference type="InterPro" id="IPR011006">
    <property type="entry name" value="CheY-like_superfamily"/>
</dbReference>
<organism evidence="12 13">
    <name type="scientific">Paenibacillus riograndensis</name>
    <dbReference type="NCBI Taxonomy" id="483937"/>
    <lineage>
        <taxon>Bacteria</taxon>
        <taxon>Bacillati</taxon>
        <taxon>Bacillota</taxon>
        <taxon>Bacilli</taxon>
        <taxon>Bacillales</taxon>
        <taxon>Paenibacillaceae</taxon>
        <taxon>Paenibacillus</taxon>
        <taxon>Paenibacillus sonchi group</taxon>
    </lineage>
</organism>
<dbReference type="GO" id="GO:0005737">
    <property type="term" value="C:cytoplasm"/>
    <property type="evidence" value="ECO:0007669"/>
    <property type="project" value="UniProtKB-SubCell"/>
</dbReference>
<evidence type="ECO:0000259" key="10">
    <source>
        <dbReference type="PROSITE" id="PS01124"/>
    </source>
</evidence>
<evidence type="ECO:0000313" key="13">
    <source>
        <dbReference type="Proteomes" id="UP000070475"/>
    </source>
</evidence>
<feature type="domain" description="Response regulatory" evidence="11">
    <location>
        <begin position="2"/>
        <end position="119"/>
    </location>
</feature>
<dbReference type="InterPro" id="IPR018060">
    <property type="entry name" value="HTH_AraC"/>
</dbReference>
<evidence type="ECO:0000256" key="2">
    <source>
        <dbReference type="ARBA" id="ARBA00022490"/>
    </source>
</evidence>
<evidence type="ECO:0000313" key="12">
    <source>
        <dbReference type="EMBL" id="KWX70245.1"/>
    </source>
</evidence>
<comment type="subcellular location">
    <subcellularLocation>
        <location evidence="1">Cytoplasm</location>
    </subcellularLocation>
</comment>
<dbReference type="SMART" id="SM00342">
    <property type="entry name" value="HTH_ARAC"/>
    <property type="match status" value="1"/>
</dbReference>
<keyword evidence="9" id="KW-0175">Coiled coil</keyword>
<dbReference type="PANTHER" id="PTHR42713:SF3">
    <property type="entry name" value="TRANSCRIPTIONAL REGULATORY PROTEIN HPTR"/>
    <property type="match status" value="1"/>
</dbReference>
<comment type="caution">
    <text evidence="12">The sequence shown here is derived from an EMBL/GenBank/DDBJ whole genome shotgun (WGS) entry which is preliminary data.</text>
</comment>
<dbReference type="Pfam" id="PF00072">
    <property type="entry name" value="Response_reg"/>
    <property type="match status" value="1"/>
</dbReference>